<evidence type="ECO:0000256" key="2">
    <source>
        <dbReference type="SAM" id="MobiDB-lite"/>
    </source>
</evidence>
<protein>
    <recommendedName>
        <fullName evidence="5">Auxin-responsive protein SAUR71</fullName>
    </recommendedName>
</protein>
<evidence type="ECO:0000256" key="1">
    <source>
        <dbReference type="ARBA" id="ARBA00006974"/>
    </source>
</evidence>
<reference evidence="3 4" key="1">
    <citation type="submission" date="2016-09" db="EMBL/GenBank/DDBJ databases">
        <title>The draft genome of Dichanthelium oligosanthes: A C3 panicoid grass species.</title>
        <authorList>
            <person name="Studer A.J."/>
            <person name="Schnable J.C."/>
            <person name="Brutnell T.P."/>
        </authorList>
    </citation>
    <scope>NUCLEOTIDE SEQUENCE [LARGE SCALE GENOMIC DNA]</scope>
    <source>
        <strain evidence="4">cv. Kellogg 1175</strain>
        <tissue evidence="3">Leaf</tissue>
    </source>
</reference>
<dbReference type="EMBL" id="LWDX02026339">
    <property type="protein sequence ID" value="OEL30071.1"/>
    <property type="molecule type" value="Genomic_DNA"/>
</dbReference>
<feature type="compositionally biased region" description="Polar residues" evidence="2">
    <location>
        <begin position="14"/>
        <end position="23"/>
    </location>
</feature>
<dbReference type="OrthoDB" id="838391at2759"/>
<dbReference type="STRING" id="888268.A0A1E5VY81"/>
<dbReference type="Pfam" id="PF02519">
    <property type="entry name" value="Auxin_inducible"/>
    <property type="match status" value="1"/>
</dbReference>
<proteinExistence type="inferred from homology"/>
<sequence length="151" mass="16010">MEPSSPHHPHPHTQNRNASSLTTLARCEESSDPIPMRQLIRRLSRVGDCASPSPTSSPPRRRGGGKAAAHAGTPEGHVPVYVGGEGGEQAAERFVVRAELLGAPALAELLGRAAQEYGYHHQGPIRIPCPVDVFRRALASVAGDDDEADGE</sequence>
<dbReference type="AlphaFoldDB" id="A0A1E5VY81"/>
<evidence type="ECO:0000313" key="3">
    <source>
        <dbReference type="EMBL" id="OEL30071.1"/>
    </source>
</evidence>
<evidence type="ECO:0008006" key="5">
    <source>
        <dbReference type="Google" id="ProtNLM"/>
    </source>
</evidence>
<feature type="region of interest" description="Disordered" evidence="2">
    <location>
        <begin position="1"/>
        <end position="84"/>
    </location>
</feature>
<comment type="caution">
    <text evidence="3">The sequence shown here is derived from an EMBL/GenBank/DDBJ whole genome shotgun (WGS) entry which is preliminary data.</text>
</comment>
<gene>
    <name evidence="3" type="ORF">BAE44_0008910</name>
</gene>
<dbReference type="InterPro" id="IPR003676">
    <property type="entry name" value="SAUR_fam"/>
</dbReference>
<accession>A0A1E5VY81</accession>
<comment type="similarity">
    <text evidence="1">Belongs to the ARG7 family.</text>
</comment>
<dbReference type="Proteomes" id="UP000095767">
    <property type="component" value="Unassembled WGS sequence"/>
</dbReference>
<dbReference type="PANTHER" id="PTHR31374:SF196">
    <property type="entry name" value="AUXIN-RESPONSIVE PROTEIN SAUR71"/>
    <property type="match status" value="1"/>
</dbReference>
<name>A0A1E5VY81_9POAL</name>
<dbReference type="GO" id="GO:0009733">
    <property type="term" value="P:response to auxin"/>
    <property type="evidence" value="ECO:0007669"/>
    <property type="project" value="InterPro"/>
</dbReference>
<evidence type="ECO:0000313" key="4">
    <source>
        <dbReference type="Proteomes" id="UP000095767"/>
    </source>
</evidence>
<organism evidence="3 4">
    <name type="scientific">Dichanthelium oligosanthes</name>
    <dbReference type="NCBI Taxonomy" id="888268"/>
    <lineage>
        <taxon>Eukaryota</taxon>
        <taxon>Viridiplantae</taxon>
        <taxon>Streptophyta</taxon>
        <taxon>Embryophyta</taxon>
        <taxon>Tracheophyta</taxon>
        <taxon>Spermatophyta</taxon>
        <taxon>Magnoliopsida</taxon>
        <taxon>Liliopsida</taxon>
        <taxon>Poales</taxon>
        <taxon>Poaceae</taxon>
        <taxon>PACMAD clade</taxon>
        <taxon>Panicoideae</taxon>
        <taxon>Panicodae</taxon>
        <taxon>Paniceae</taxon>
        <taxon>Dichantheliinae</taxon>
        <taxon>Dichanthelium</taxon>
    </lineage>
</organism>
<dbReference type="PANTHER" id="PTHR31374">
    <property type="entry name" value="AUXIN-INDUCED PROTEIN-LIKE-RELATED"/>
    <property type="match status" value="1"/>
</dbReference>
<keyword evidence="4" id="KW-1185">Reference proteome</keyword>